<dbReference type="EMBL" id="CP046622">
    <property type="protein sequence ID" value="QGW83554.1"/>
    <property type="molecule type" value="Genomic_DNA"/>
</dbReference>
<reference evidence="2 3" key="1">
    <citation type="submission" date="2019-12" db="EMBL/GenBank/DDBJ databases">
        <title>Hybrid Genome Assemblies of two High G+C Isolates from Undergraduate Microbiology Courses.</title>
        <authorList>
            <person name="Ne Ville C.J."/>
            <person name="Enright D."/>
            <person name="Hernandez I."/>
            <person name="Dodsworth J."/>
            <person name="Orwin P.M."/>
        </authorList>
    </citation>
    <scope>NUCLEOTIDE SEQUENCE [LARGE SCALE GENOMIC DNA]</scope>
    <source>
        <strain evidence="2 3">CSUSB</strain>
    </source>
</reference>
<dbReference type="AlphaFoldDB" id="A0A6I6HLN1"/>
<gene>
    <name evidence="2" type="ORF">GOQ09_19050</name>
</gene>
<evidence type="ECO:0000256" key="1">
    <source>
        <dbReference type="SAM" id="Phobius"/>
    </source>
</evidence>
<protein>
    <submittedName>
        <fullName evidence="2">Uncharacterized protein</fullName>
    </submittedName>
</protein>
<keyword evidence="1" id="KW-1133">Transmembrane helix</keyword>
<feature type="transmembrane region" description="Helical" evidence="1">
    <location>
        <begin position="16"/>
        <end position="34"/>
    </location>
</feature>
<feature type="transmembrane region" description="Helical" evidence="1">
    <location>
        <begin position="41"/>
        <end position="60"/>
    </location>
</feature>
<feature type="transmembrane region" description="Helical" evidence="1">
    <location>
        <begin position="93"/>
        <end position="112"/>
    </location>
</feature>
<keyword evidence="1" id="KW-0472">Membrane</keyword>
<accession>A0A6I6HLN1</accession>
<sequence length="121" mass="13898">MHPLLAKTFGGLTPAYYFRQFVFGLCFAAFFVFFASRSPHIMSLGMAIFLVANTFLYPYSRFVYEGVINFLLGANTFYVNAILMLFVKLFTMLVCWTFAIFIAPVGLIYLYVHHSRATRQS</sequence>
<proteinExistence type="predicted"/>
<dbReference type="Proteomes" id="UP000425817">
    <property type="component" value="Chromosome"/>
</dbReference>
<name>A0A6I6HLN1_VARPD</name>
<evidence type="ECO:0000313" key="2">
    <source>
        <dbReference type="EMBL" id="QGW83554.1"/>
    </source>
</evidence>
<keyword evidence="1" id="KW-0812">Transmembrane</keyword>
<dbReference type="RefSeq" id="WP_157614951.1">
    <property type="nucleotide sequence ID" value="NZ_CP046622.1"/>
</dbReference>
<evidence type="ECO:0000313" key="3">
    <source>
        <dbReference type="Proteomes" id="UP000425817"/>
    </source>
</evidence>
<organism evidence="2 3">
    <name type="scientific">Variovorax paradoxus</name>
    <dbReference type="NCBI Taxonomy" id="34073"/>
    <lineage>
        <taxon>Bacteria</taxon>
        <taxon>Pseudomonadati</taxon>
        <taxon>Pseudomonadota</taxon>
        <taxon>Betaproteobacteria</taxon>
        <taxon>Burkholderiales</taxon>
        <taxon>Comamonadaceae</taxon>
        <taxon>Variovorax</taxon>
    </lineage>
</organism>
<dbReference type="OrthoDB" id="8779206at2"/>